<feature type="coiled-coil region" evidence="1">
    <location>
        <begin position="51"/>
        <end position="82"/>
    </location>
</feature>
<dbReference type="AlphaFoldDB" id="A0A8S1NIT4"/>
<proteinExistence type="predicted"/>
<accession>A0A8S1NIT4</accession>
<reference evidence="2" key="1">
    <citation type="submission" date="2021-01" db="EMBL/GenBank/DDBJ databases">
        <authorList>
            <consortium name="Genoscope - CEA"/>
            <person name="William W."/>
        </authorList>
    </citation>
    <scope>NUCLEOTIDE SEQUENCE</scope>
</reference>
<gene>
    <name evidence="2" type="ORF">PPRIM_AZ9-3.1.T0850053</name>
</gene>
<comment type="caution">
    <text evidence="2">The sequence shown here is derived from an EMBL/GenBank/DDBJ whole genome shotgun (WGS) entry which is preliminary data.</text>
</comment>
<feature type="coiled-coil region" evidence="1">
    <location>
        <begin position="107"/>
        <end position="148"/>
    </location>
</feature>
<dbReference type="Proteomes" id="UP000688137">
    <property type="component" value="Unassembled WGS sequence"/>
</dbReference>
<keyword evidence="3" id="KW-1185">Reference proteome</keyword>
<evidence type="ECO:0000256" key="1">
    <source>
        <dbReference type="SAM" id="Coils"/>
    </source>
</evidence>
<protein>
    <submittedName>
        <fullName evidence="2">Uncharacterized protein</fullName>
    </submittedName>
</protein>
<evidence type="ECO:0000313" key="3">
    <source>
        <dbReference type="Proteomes" id="UP000688137"/>
    </source>
</evidence>
<name>A0A8S1NIT4_PARPR</name>
<dbReference type="PANTHER" id="PTHR40515:SF1">
    <property type="entry name" value="CILIA- AND FLAGELLA-ASSOCIATED PROTEIN 157"/>
    <property type="match status" value="1"/>
</dbReference>
<sequence length="397" mass="46773">MQQEIYKDRSTANENTQQNKAAETLQALIQYVNDLTEIVNEVKLKNQAEFIIAYQSHMKKIKAELQELKNKTEEQKNNMVLNKVKITSNDNELTLFRQECLKLYEKIEQKNKENQELKFSLQESQKTNEFLEQQIKGLMKKLKLQEIEKQQQPPTSVEQIFCTTAPINQLKFPKRKLTDYQSKLDISSSLSKHHYSSIKELFGYEDNQNQKDDELIEKISKYVTQIEQKYQKQISTLNQKANNLLISQNKKSVIRSDLESFFLDCVETVRRDILKKKRPFGNNQQLQTSIENIADFSQFHKEDKLKILELVVSNEKILVFLYQKLFPNHVNLVIKSIREDININNFLDQSLKYNSSNNNHKSGDYKTDFPKTTREVRSASLNKQLEVKKGKLLFKQY</sequence>
<dbReference type="PANTHER" id="PTHR40515">
    <property type="entry name" value="CILIA- AND FLAGELLA-ASSOCIATED PROTEIN 157"/>
    <property type="match status" value="1"/>
</dbReference>
<evidence type="ECO:0000313" key="2">
    <source>
        <dbReference type="EMBL" id="CAD8090011.1"/>
    </source>
</evidence>
<dbReference type="OMA" id="QIFCTTA"/>
<keyword evidence="1" id="KW-0175">Coiled coil</keyword>
<organism evidence="2 3">
    <name type="scientific">Paramecium primaurelia</name>
    <dbReference type="NCBI Taxonomy" id="5886"/>
    <lineage>
        <taxon>Eukaryota</taxon>
        <taxon>Sar</taxon>
        <taxon>Alveolata</taxon>
        <taxon>Ciliophora</taxon>
        <taxon>Intramacronucleata</taxon>
        <taxon>Oligohymenophorea</taxon>
        <taxon>Peniculida</taxon>
        <taxon>Parameciidae</taxon>
        <taxon>Paramecium</taxon>
    </lineage>
</organism>
<dbReference type="EMBL" id="CAJJDM010000088">
    <property type="protein sequence ID" value="CAD8090011.1"/>
    <property type="molecule type" value="Genomic_DNA"/>
</dbReference>